<dbReference type="KEGG" id="ftj:FTUN_8299"/>
<dbReference type="Pfam" id="PF10294">
    <property type="entry name" value="Methyltransf_16"/>
    <property type="match status" value="1"/>
</dbReference>
<dbReference type="PANTHER" id="PTHR14614">
    <property type="entry name" value="HEPATOCELLULAR CARCINOMA-ASSOCIATED ANTIGEN"/>
    <property type="match status" value="1"/>
</dbReference>
<dbReference type="InterPro" id="IPR019410">
    <property type="entry name" value="Methyltransf_16"/>
</dbReference>
<reference evidence="2" key="1">
    <citation type="submission" date="2020-05" db="EMBL/GenBank/DDBJ databases">
        <title>Frigoriglobus tundricola gen. nov., sp. nov., a psychrotolerant cellulolytic planctomycete of the family Gemmataceae with two divergent copies of 16S rRNA gene.</title>
        <authorList>
            <person name="Kulichevskaya I.S."/>
            <person name="Ivanova A.A."/>
            <person name="Naumoff D.G."/>
            <person name="Beletsky A.V."/>
            <person name="Rijpstra W.I.C."/>
            <person name="Sinninghe Damste J.S."/>
            <person name="Mardanov A.V."/>
            <person name="Ravin N.V."/>
            <person name="Dedysh S.N."/>
        </authorList>
    </citation>
    <scope>NUCLEOTIDE SEQUENCE [LARGE SCALE GENOMIC DNA]</scope>
    <source>
        <strain evidence="2">PL17</strain>
    </source>
</reference>
<organism evidence="1 2">
    <name type="scientific">Frigoriglobus tundricola</name>
    <dbReference type="NCBI Taxonomy" id="2774151"/>
    <lineage>
        <taxon>Bacteria</taxon>
        <taxon>Pseudomonadati</taxon>
        <taxon>Planctomycetota</taxon>
        <taxon>Planctomycetia</taxon>
        <taxon>Gemmatales</taxon>
        <taxon>Gemmataceae</taxon>
        <taxon>Frigoriglobus</taxon>
    </lineage>
</organism>
<dbReference type="EMBL" id="CP053452">
    <property type="protein sequence ID" value="QJX00667.1"/>
    <property type="molecule type" value="Genomic_DNA"/>
</dbReference>
<dbReference type="AlphaFoldDB" id="A0A6M5Z4F0"/>
<proteinExistence type="predicted"/>
<dbReference type="Proteomes" id="UP000503447">
    <property type="component" value="Chromosome"/>
</dbReference>
<dbReference type="Gene3D" id="3.40.50.150">
    <property type="entry name" value="Vaccinia Virus protein VP39"/>
    <property type="match status" value="1"/>
</dbReference>
<evidence type="ECO:0000313" key="1">
    <source>
        <dbReference type="EMBL" id="QJX00667.1"/>
    </source>
</evidence>
<accession>A0A6M5Z4F0</accession>
<gene>
    <name evidence="1" type="ORF">FTUN_8299</name>
</gene>
<sequence length="241" mass="26123">MTPAALFSISISMTSPAAPRPVLATSIGDFPLSECRLQVGGATLSVLHTDAVFSLEEETQFLNDPDRRVPYGAVMWPAAIALAHEIATRPAEFRGKTVLELGAGTGLPGIAAATLGASVVQTDRSELITHVCRLNGERNRMTGIEYRIADWTAWTDETRYDWIVGSDILYADTLHDQLRRIFTGNLGRGGRVLLSDPYRPPSLPLLEGLEASGWRARHSRWTIGEGAAARAVAVYELTPPA</sequence>
<dbReference type="PANTHER" id="PTHR14614:SF132">
    <property type="entry name" value="PROTEIN-LYSINE METHYLTRANSFERASE C42C1.13"/>
    <property type="match status" value="1"/>
</dbReference>
<dbReference type="CDD" id="cd02440">
    <property type="entry name" value="AdoMet_MTases"/>
    <property type="match status" value="1"/>
</dbReference>
<dbReference type="InterPro" id="IPR029063">
    <property type="entry name" value="SAM-dependent_MTases_sf"/>
</dbReference>
<evidence type="ECO:0008006" key="3">
    <source>
        <dbReference type="Google" id="ProtNLM"/>
    </source>
</evidence>
<protein>
    <recommendedName>
        <fullName evidence="3">SAM-dependent methyltransferase</fullName>
    </recommendedName>
</protein>
<dbReference type="SUPFAM" id="SSF53335">
    <property type="entry name" value="S-adenosyl-L-methionine-dependent methyltransferases"/>
    <property type="match status" value="1"/>
</dbReference>
<evidence type="ECO:0000313" key="2">
    <source>
        <dbReference type="Proteomes" id="UP000503447"/>
    </source>
</evidence>
<name>A0A6M5Z4F0_9BACT</name>
<keyword evidence="2" id="KW-1185">Reference proteome</keyword>